<feature type="transmembrane region" description="Helical" evidence="1">
    <location>
        <begin position="65"/>
        <end position="85"/>
    </location>
</feature>
<name>A0A9Q1BIF6_HOLLE</name>
<comment type="caution">
    <text evidence="2">The sequence shown here is derived from an EMBL/GenBank/DDBJ whole genome shotgun (WGS) entry which is preliminary data.</text>
</comment>
<sequence length="200" mass="22111">MRKQASKGDALDEDFVLTAVSLEEAIVLIFKMKIHQKVDEEPIDITGVMTCHWCESKQAKCIQTIGLFAFSGLCIGLGIMALLHGELHFCLMLFFVGSIPMFFLALFFIYMKVQKAKHSRRNTVQISAEGNEENLTDFLIANGIPNSVQGVGLEQQGHLHLPDRAPANDPPPEYEEAMGISESNVTNLGSEQNSLQTTIV</sequence>
<keyword evidence="3" id="KW-1185">Reference proteome</keyword>
<keyword evidence="1" id="KW-0812">Transmembrane</keyword>
<keyword evidence="1" id="KW-1133">Transmembrane helix</keyword>
<evidence type="ECO:0000313" key="3">
    <source>
        <dbReference type="Proteomes" id="UP001152320"/>
    </source>
</evidence>
<keyword evidence="1" id="KW-0472">Membrane</keyword>
<feature type="transmembrane region" description="Helical" evidence="1">
    <location>
        <begin position="91"/>
        <end position="111"/>
    </location>
</feature>
<evidence type="ECO:0000313" key="2">
    <source>
        <dbReference type="EMBL" id="KAJ8026717.1"/>
    </source>
</evidence>
<dbReference type="Proteomes" id="UP001152320">
    <property type="component" value="Chromosome 16"/>
</dbReference>
<organism evidence="2 3">
    <name type="scientific">Holothuria leucospilota</name>
    <name type="common">Black long sea cucumber</name>
    <name type="synonym">Mertensiothuria leucospilota</name>
    <dbReference type="NCBI Taxonomy" id="206669"/>
    <lineage>
        <taxon>Eukaryota</taxon>
        <taxon>Metazoa</taxon>
        <taxon>Echinodermata</taxon>
        <taxon>Eleutherozoa</taxon>
        <taxon>Echinozoa</taxon>
        <taxon>Holothuroidea</taxon>
        <taxon>Aspidochirotacea</taxon>
        <taxon>Aspidochirotida</taxon>
        <taxon>Holothuriidae</taxon>
        <taxon>Holothuria</taxon>
    </lineage>
</organism>
<dbReference type="EMBL" id="JAIZAY010000016">
    <property type="protein sequence ID" value="KAJ8026717.1"/>
    <property type="molecule type" value="Genomic_DNA"/>
</dbReference>
<reference evidence="2" key="1">
    <citation type="submission" date="2021-10" db="EMBL/GenBank/DDBJ databases">
        <title>Tropical sea cucumber genome reveals ecological adaptation and Cuvierian tubules defense mechanism.</title>
        <authorList>
            <person name="Chen T."/>
        </authorList>
    </citation>
    <scope>NUCLEOTIDE SEQUENCE</scope>
    <source>
        <strain evidence="2">Nanhai2018</strain>
        <tissue evidence="2">Muscle</tissue>
    </source>
</reference>
<evidence type="ECO:0000256" key="1">
    <source>
        <dbReference type="SAM" id="Phobius"/>
    </source>
</evidence>
<dbReference type="AlphaFoldDB" id="A0A9Q1BIF6"/>
<accession>A0A9Q1BIF6</accession>
<gene>
    <name evidence="2" type="ORF">HOLleu_31633</name>
</gene>
<protein>
    <submittedName>
        <fullName evidence="2">Uncharacterized protein</fullName>
    </submittedName>
</protein>
<proteinExistence type="predicted"/>